<evidence type="ECO:0000256" key="1">
    <source>
        <dbReference type="SAM" id="Phobius"/>
    </source>
</evidence>
<proteinExistence type="predicted"/>
<feature type="domain" description="Regulatory protein YycH-like" evidence="2">
    <location>
        <begin position="36"/>
        <end position="257"/>
    </location>
</feature>
<protein>
    <submittedName>
        <fullName evidence="3">Two-component system regulatory protein YycI</fullName>
    </submittedName>
</protein>
<gene>
    <name evidence="3" type="primary">yycI</name>
    <name evidence="3" type="ORF">AAF454_11570</name>
</gene>
<evidence type="ECO:0000313" key="3">
    <source>
        <dbReference type="EMBL" id="MEL5989042.1"/>
    </source>
</evidence>
<keyword evidence="4" id="KW-1185">Reference proteome</keyword>
<reference evidence="3 4" key="1">
    <citation type="submission" date="2024-04" db="EMBL/GenBank/DDBJ databases">
        <authorList>
            <person name="Wu Y.S."/>
            <person name="Zhang L."/>
        </authorList>
    </citation>
    <scope>NUCLEOTIDE SEQUENCE [LARGE SCALE GENOMIC DNA]</scope>
    <source>
        <strain evidence="3 4">KG-01</strain>
    </source>
</reference>
<comment type="caution">
    <text evidence="3">The sequence shown here is derived from an EMBL/GenBank/DDBJ whole genome shotgun (WGS) entry which is preliminary data.</text>
</comment>
<dbReference type="Proteomes" id="UP001398420">
    <property type="component" value="Unassembled WGS sequence"/>
</dbReference>
<keyword evidence="1" id="KW-0472">Membrane</keyword>
<accession>A0ABU9LMI5</accession>
<organism evidence="3 4">
    <name type="scientific">Kurthia gibsonii</name>
    <dbReference type="NCBI Taxonomy" id="33946"/>
    <lineage>
        <taxon>Bacteria</taxon>
        <taxon>Bacillati</taxon>
        <taxon>Bacillota</taxon>
        <taxon>Bacilli</taxon>
        <taxon>Bacillales</taxon>
        <taxon>Caryophanaceae</taxon>
        <taxon>Kurthia</taxon>
    </lineage>
</organism>
<dbReference type="Gene3D" id="2.40.128.690">
    <property type="entry name" value="YycH protein, domain 3-like"/>
    <property type="match status" value="1"/>
</dbReference>
<keyword evidence="1" id="KW-1133">Transmembrane helix</keyword>
<evidence type="ECO:0000259" key="2">
    <source>
        <dbReference type="Pfam" id="PF09648"/>
    </source>
</evidence>
<dbReference type="RefSeq" id="WP_087682059.1">
    <property type="nucleotide sequence ID" value="NZ_CP147847.1"/>
</dbReference>
<keyword evidence="1" id="KW-0812">Transmembrane</keyword>
<sequence>MDWSKTKTIFIIVFSILNVFLYSVYINNYNEEQELEVLGESNIESDLKNANISVGNLPVSTEKVTYVSGKINTFDNFDFDQVTKNQIITVSDNMIIEGTMKKPEKLEALNEKTLTEFLKRTVFKGEEYRLWQINKSAREATFFQVMNDKTIFYNQSATIKVYWSEKEEITKYEQTMFGSLKAVGEKSMLIKPIQAIKTIFEKGYLKDHTTISFVNLGYSTLVPLTETQVLSPTWHIRAMVPDENGRKKQQDFFVNAVDNQILDIEKNIQFKNKAATDVEYKERVRSNVDAKQSELSK</sequence>
<feature type="transmembrane region" description="Helical" evidence="1">
    <location>
        <begin position="7"/>
        <end position="25"/>
    </location>
</feature>
<name>A0ABU9LMI5_9BACL</name>
<dbReference type="EMBL" id="JBCEWA010000008">
    <property type="protein sequence ID" value="MEL5989042.1"/>
    <property type="molecule type" value="Genomic_DNA"/>
</dbReference>
<dbReference type="InterPro" id="IPR018604">
    <property type="entry name" value="YycI-like"/>
</dbReference>
<evidence type="ECO:0000313" key="4">
    <source>
        <dbReference type="Proteomes" id="UP001398420"/>
    </source>
</evidence>
<dbReference type="Pfam" id="PF09648">
    <property type="entry name" value="YycI"/>
    <property type="match status" value="1"/>
</dbReference>